<evidence type="ECO:0000259" key="6">
    <source>
        <dbReference type="PROSITE" id="PS50850"/>
    </source>
</evidence>
<feature type="transmembrane region" description="Helical" evidence="5">
    <location>
        <begin position="329"/>
        <end position="352"/>
    </location>
</feature>
<keyword evidence="2 5" id="KW-0812">Transmembrane</keyword>
<evidence type="ECO:0000256" key="3">
    <source>
        <dbReference type="ARBA" id="ARBA00022989"/>
    </source>
</evidence>
<dbReference type="InterPro" id="IPR036259">
    <property type="entry name" value="MFS_trans_sf"/>
</dbReference>
<keyword evidence="4 5" id="KW-0472">Membrane</keyword>
<comment type="subcellular location">
    <subcellularLocation>
        <location evidence="1">Cell membrane</location>
        <topology evidence="1">Multi-pass membrane protein</topology>
    </subcellularLocation>
</comment>
<feature type="domain" description="Major facilitator superfamily (MFS) profile" evidence="6">
    <location>
        <begin position="14"/>
        <end position="389"/>
    </location>
</feature>
<protein>
    <submittedName>
        <fullName evidence="7">MFS transporter</fullName>
    </submittedName>
</protein>
<dbReference type="InterPro" id="IPR052524">
    <property type="entry name" value="MFS_Cyanate_Porter"/>
</dbReference>
<dbReference type="OrthoDB" id="5317164at2"/>
<keyword evidence="3 5" id="KW-1133">Transmembrane helix</keyword>
<dbReference type="AlphaFoldDB" id="A0A411YGZ2"/>
<dbReference type="KEGG" id="erz:ER308_14190"/>
<dbReference type="Proteomes" id="UP000291469">
    <property type="component" value="Chromosome"/>
</dbReference>
<proteinExistence type="predicted"/>
<dbReference type="SUPFAM" id="SSF103473">
    <property type="entry name" value="MFS general substrate transporter"/>
    <property type="match status" value="1"/>
</dbReference>
<evidence type="ECO:0000256" key="5">
    <source>
        <dbReference type="SAM" id="Phobius"/>
    </source>
</evidence>
<feature type="transmembrane region" description="Helical" evidence="5">
    <location>
        <begin position="275"/>
        <end position="293"/>
    </location>
</feature>
<dbReference type="InterPro" id="IPR011701">
    <property type="entry name" value="MFS"/>
</dbReference>
<feature type="transmembrane region" description="Helical" evidence="5">
    <location>
        <begin position="168"/>
        <end position="189"/>
    </location>
</feature>
<sequence length="396" mass="39623">MGERRPVSGRTSGVALAVALLAGALALRPSVVGVGPLLEAIAADLTASRGAVGLLATIPVFCMGLFAPLAAPLSARLGARHAIALGLLLIAVAGVVRAVAPSLPWILALTVLVGAGIGLAQGSLPAVVKRYAADRPATATGTYVAGIQIGAAAATALAAPVATVAGGWRGTLAVLGVATAVLAVAWLAVAPRERIRGEAAAALPVREPRAWLLVAIFGLQSAPFYGVNAWMPAYYVEQGWTPAAAGGLLGVVNLAGLAGALTVPRLADRYHARRGPLIVAAAVLGAALLASLAWPAGGWAWAVFIGVALGSLFSLTLTLPLDTSPDPRAAAATTGLVIGVGYLIAASAPATLGLVRDLTGTHVATLWTLFGVCVLLGLLCLPLSRERLRPTASMGA</sequence>
<organism evidence="7 8">
    <name type="scientific">Egibacter rhizosphaerae</name>
    <dbReference type="NCBI Taxonomy" id="1670831"/>
    <lineage>
        <taxon>Bacteria</taxon>
        <taxon>Bacillati</taxon>
        <taxon>Actinomycetota</taxon>
        <taxon>Nitriliruptoria</taxon>
        <taxon>Egibacterales</taxon>
        <taxon>Egibacteraceae</taxon>
        <taxon>Egibacter</taxon>
    </lineage>
</organism>
<feature type="transmembrane region" description="Helical" evidence="5">
    <location>
        <begin position="364"/>
        <end position="384"/>
    </location>
</feature>
<dbReference type="EMBL" id="CP036402">
    <property type="protein sequence ID" value="QBI20595.1"/>
    <property type="molecule type" value="Genomic_DNA"/>
</dbReference>
<dbReference type="Pfam" id="PF07690">
    <property type="entry name" value="MFS_1"/>
    <property type="match status" value="1"/>
</dbReference>
<dbReference type="GO" id="GO:0005886">
    <property type="term" value="C:plasma membrane"/>
    <property type="evidence" value="ECO:0007669"/>
    <property type="project" value="UniProtKB-SubCell"/>
</dbReference>
<dbReference type="PANTHER" id="PTHR23523">
    <property type="match status" value="1"/>
</dbReference>
<keyword evidence="8" id="KW-1185">Reference proteome</keyword>
<accession>A0A411YGZ2</accession>
<dbReference type="Gene3D" id="1.20.1250.20">
    <property type="entry name" value="MFS general substrate transporter like domains"/>
    <property type="match status" value="2"/>
</dbReference>
<gene>
    <name evidence="7" type="ORF">ER308_14190</name>
</gene>
<dbReference type="PANTHER" id="PTHR23523:SF2">
    <property type="entry name" value="2-NITROIMIDAZOLE TRANSPORTER"/>
    <property type="match status" value="1"/>
</dbReference>
<feature type="transmembrane region" description="Helical" evidence="5">
    <location>
        <begin position="243"/>
        <end position="263"/>
    </location>
</feature>
<evidence type="ECO:0000256" key="2">
    <source>
        <dbReference type="ARBA" id="ARBA00022692"/>
    </source>
</evidence>
<feature type="transmembrane region" description="Helical" evidence="5">
    <location>
        <begin position="299"/>
        <end position="317"/>
    </location>
</feature>
<dbReference type="InterPro" id="IPR020846">
    <property type="entry name" value="MFS_dom"/>
</dbReference>
<dbReference type="PROSITE" id="PS50850">
    <property type="entry name" value="MFS"/>
    <property type="match status" value="1"/>
</dbReference>
<evidence type="ECO:0000256" key="1">
    <source>
        <dbReference type="ARBA" id="ARBA00004651"/>
    </source>
</evidence>
<name>A0A411YGZ2_9ACTN</name>
<evidence type="ECO:0000256" key="4">
    <source>
        <dbReference type="ARBA" id="ARBA00023136"/>
    </source>
</evidence>
<evidence type="ECO:0000313" key="7">
    <source>
        <dbReference type="EMBL" id="QBI20595.1"/>
    </source>
</evidence>
<reference evidence="7 8" key="1">
    <citation type="submission" date="2019-01" db="EMBL/GenBank/DDBJ databases">
        <title>Egibacter rhizosphaerae EGI 80759T.</title>
        <authorList>
            <person name="Chen D.-D."/>
            <person name="Tian Y."/>
            <person name="Jiao J.-Y."/>
            <person name="Zhang X.-T."/>
            <person name="Zhang Y.-G."/>
            <person name="Zhang Y."/>
            <person name="Xiao M."/>
            <person name="Shu W.-S."/>
            <person name="Li W.-J."/>
        </authorList>
    </citation>
    <scope>NUCLEOTIDE SEQUENCE [LARGE SCALE GENOMIC DNA]</scope>
    <source>
        <strain evidence="7 8">EGI 80759</strain>
    </source>
</reference>
<dbReference type="GO" id="GO:0022857">
    <property type="term" value="F:transmembrane transporter activity"/>
    <property type="evidence" value="ECO:0007669"/>
    <property type="project" value="InterPro"/>
</dbReference>
<feature type="transmembrane region" description="Helical" evidence="5">
    <location>
        <begin position="106"/>
        <end position="128"/>
    </location>
</feature>
<feature type="transmembrane region" description="Helical" evidence="5">
    <location>
        <begin position="50"/>
        <end position="70"/>
    </location>
</feature>
<feature type="transmembrane region" description="Helical" evidence="5">
    <location>
        <begin position="82"/>
        <end position="100"/>
    </location>
</feature>
<feature type="transmembrane region" description="Helical" evidence="5">
    <location>
        <begin position="210"/>
        <end position="231"/>
    </location>
</feature>
<evidence type="ECO:0000313" key="8">
    <source>
        <dbReference type="Proteomes" id="UP000291469"/>
    </source>
</evidence>
<feature type="transmembrane region" description="Helical" evidence="5">
    <location>
        <begin position="140"/>
        <end position="162"/>
    </location>
</feature>